<feature type="domain" description="XdhC- CoxI" evidence="1">
    <location>
        <begin position="27"/>
        <end position="85"/>
    </location>
</feature>
<protein>
    <submittedName>
        <fullName evidence="2">XdhC family protein</fullName>
    </submittedName>
</protein>
<gene>
    <name evidence="2" type="ORF">OV079_28480</name>
</gene>
<dbReference type="RefSeq" id="WP_267772096.1">
    <property type="nucleotide sequence ID" value="NZ_JAPNKE010000002.1"/>
</dbReference>
<dbReference type="InterPro" id="IPR052698">
    <property type="entry name" value="MoCofactor_Util/Proc"/>
</dbReference>
<sequence length="119" mass="12478">MSRRLSLSTANLAIFTAVTAVLDGVDRRSAALATVIARTGSAPQVIGARLLLHDDGQLRGTVGGGAIEAQVLAACRAVLDDRLPRRIAAHLVRDLGMCCGGSMEVFIEHLEPPRAEAHA</sequence>
<evidence type="ECO:0000313" key="3">
    <source>
        <dbReference type="Proteomes" id="UP001150924"/>
    </source>
</evidence>
<dbReference type="PANTHER" id="PTHR30388">
    <property type="entry name" value="ALDEHYDE OXIDOREDUCTASE MOLYBDENUM COFACTOR ASSEMBLY PROTEIN"/>
    <property type="match status" value="1"/>
</dbReference>
<reference evidence="2" key="1">
    <citation type="submission" date="2022-11" db="EMBL/GenBank/DDBJ databases">
        <title>Minimal conservation of predation-associated metabolite biosynthetic gene clusters underscores biosynthetic potential of Myxococcota including descriptions for ten novel species: Archangium lansinium sp. nov., Myxococcus landrumus sp. nov., Nannocystis bai.</title>
        <authorList>
            <person name="Ahearne A."/>
            <person name="Stevens C."/>
            <person name="Phillips K."/>
        </authorList>
    </citation>
    <scope>NUCLEOTIDE SEQUENCE</scope>
    <source>
        <strain evidence="2">Na p29</strain>
    </source>
</reference>
<dbReference type="AlphaFoldDB" id="A0A9X3IZV0"/>
<comment type="caution">
    <text evidence="2">The sequence shown here is derived from an EMBL/GenBank/DDBJ whole genome shotgun (WGS) entry which is preliminary data.</text>
</comment>
<dbReference type="InterPro" id="IPR003777">
    <property type="entry name" value="XdhC_CoxI"/>
</dbReference>
<dbReference type="Pfam" id="PF02625">
    <property type="entry name" value="XdhC_CoxI"/>
    <property type="match status" value="1"/>
</dbReference>
<name>A0A9X3IZV0_9BACT</name>
<dbReference type="PANTHER" id="PTHR30388:SF6">
    <property type="entry name" value="XANTHINE DEHYDROGENASE SUBUNIT A-RELATED"/>
    <property type="match status" value="1"/>
</dbReference>
<keyword evidence="3" id="KW-1185">Reference proteome</keyword>
<proteinExistence type="predicted"/>
<evidence type="ECO:0000313" key="2">
    <source>
        <dbReference type="EMBL" id="MCY1009430.1"/>
    </source>
</evidence>
<accession>A0A9X3IZV0</accession>
<evidence type="ECO:0000259" key="1">
    <source>
        <dbReference type="Pfam" id="PF02625"/>
    </source>
</evidence>
<dbReference type="Proteomes" id="UP001150924">
    <property type="component" value="Unassembled WGS sequence"/>
</dbReference>
<dbReference type="EMBL" id="JAPNKE010000002">
    <property type="protein sequence ID" value="MCY1009430.1"/>
    <property type="molecule type" value="Genomic_DNA"/>
</dbReference>
<organism evidence="2 3">
    <name type="scientific">Nannocystis pusilla</name>
    <dbReference type="NCBI Taxonomy" id="889268"/>
    <lineage>
        <taxon>Bacteria</taxon>
        <taxon>Pseudomonadati</taxon>
        <taxon>Myxococcota</taxon>
        <taxon>Polyangia</taxon>
        <taxon>Nannocystales</taxon>
        <taxon>Nannocystaceae</taxon>
        <taxon>Nannocystis</taxon>
    </lineage>
</organism>